<sequence length="434" mass="48383">MITNDKKSQSLSFTKVPQEKTCNIVPFCNQIAYLYQTVHSSLSICSSVQLLSQHEDVDDHFLDSLLCMSECLSDPGSPLWAPSPCDSGISEDPPSDQRETPPPPSSPLFQTFFHPQVPVPQAQPQHHLQRQQAGSAPNSAEPDVSIDVAPWDSSAFVYRPVVSQSLNPENSSVYQLSVKDLLLSSLGEPPKQFSESSLQELSLNDDEKKLLAKEGVCLSNQLPLTKYEEKVLKKIRRKIRNKQSAQESRKKKKEYVDGLEVRMAACSAQNLELQKKVVRLERNNTSLMEQLRRLQALVMNGSCKPAHTGTCILVLIISFSLILFPSLQPVSLSRAGQSGDFTTARVQSRSLRSVMEVHSLQPVLTLDRGVKTASSMISKIHIRPEYADMDHPPHNHSYGDKEQHHHGDPITGHMGTLGWMSQPDSGLHLQKDRK</sequence>
<keyword evidence="10" id="KW-0472">Membrane</keyword>
<evidence type="ECO:0000256" key="5">
    <source>
        <dbReference type="ARBA" id="ARBA00022824"/>
    </source>
</evidence>
<keyword evidence="9" id="KW-0238">DNA-binding</keyword>
<evidence type="ECO:0000256" key="12">
    <source>
        <dbReference type="ARBA" id="ARBA00023163"/>
    </source>
</evidence>
<dbReference type="Pfam" id="PF00170">
    <property type="entry name" value="bZIP_1"/>
    <property type="match status" value="1"/>
</dbReference>
<name>A0A3B1ICA1_ASTMX</name>
<keyword evidence="11" id="KW-0010">Activator</keyword>
<keyword evidence="7" id="KW-1133">Transmembrane helix</keyword>
<dbReference type="GO" id="GO:0005634">
    <property type="term" value="C:nucleus"/>
    <property type="evidence" value="ECO:0007669"/>
    <property type="project" value="TreeGrafter"/>
</dbReference>
<evidence type="ECO:0000256" key="3">
    <source>
        <dbReference type="ARBA" id="ARBA00011195"/>
    </source>
</evidence>
<keyword evidence="6" id="KW-0735">Signal-anchor</keyword>
<keyword evidence="4" id="KW-0812">Transmembrane</keyword>
<dbReference type="SUPFAM" id="SSF57959">
    <property type="entry name" value="Leucine zipper domain"/>
    <property type="match status" value="1"/>
</dbReference>
<reference evidence="19" key="3">
    <citation type="submission" date="2025-08" db="UniProtKB">
        <authorList>
            <consortium name="Ensembl"/>
        </authorList>
    </citation>
    <scope>IDENTIFICATION</scope>
</reference>
<reference evidence="19" key="4">
    <citation type="submission" date="2025-09" db="UniProtKB">
        <authorList>
            <consortium name="Ensembl"/>
        </authorList>
    </citation>
    <scope>IDENTIFICATION</scope>
</reference>
<dbReference type="CDD" id="cd14689">
    <property type="entry name" value="bZIP_CREB3"/>
    <property type="match status" value="1"/>
</dbReference>
<feature type="compositionally biased region" description="Basic and acidic residues" evidence="17">
    <location>
        <begin position="386"/>
        <end position="408"/>
    </location>
</feature>
<evidence type="ECO:0000259" key="18">
    <source>
        <dbReference type="PROSITE" id="PS50217"/>
    </source>
</evidence>
<feature type="coiled-coil region" evidence="16">
    <location>
        <begin position="263"/>
        <end position="297"/>
    </location>
</feature>
<evidence type="ECO:0000256" key="11">
    <source>
        <dbReference type="ARBA" id="ARBA00023159"/>
    </source>
</evidence>
<comment type="subcellular location">
    <subcellularLocation>
        <location evidence="1">Endoplasmic reticulum membrane</location>
        <topology evidence="1">Single-pass type II membrane protein</topology>
    </subcellularLocation>
</comment>
<dbReference type="Gene3D" id="1.20.5.170">
    <property type="match status" value="1"/>
</dbReference>
<keyword evidence="13" id="KW-0325">Glycoprotein</keyword>
<keyword evidence="5" id="KW-0256">Endoplasmic reticulum</keyword>
<feature type="region of interest" description="Disordered" evidence="17">
    <location>
        <begin position="386"/>
        <end position="434"/>
    </location>
</feature>
<proteinExistence type="inferred from homology"/>
<protein>
    <submittedName>
        <fullName evidence="19">cAMP responsive element binding protein 3-like 3b</fullName>
    </submittedName>
</protein>
<reference evidence="20" key="2">
    <citation type="journal article" date="2014" name="Nat. Commun.">
        <title>The cavefish genome reveals candidate genes for eye loss.</title>
        <authorList>
            <person name="McGaugh S.E."/>
            <person name="Gross J.B."/>
            <person name="Aken B."/>
            <person name="Blin M."/>
            <person name="Borowsky R."/>
            <person name="Chalopin D."/>
            <person name="Hinaux H."/>
            <person name="Jeffery W.R."/>
            <person name="Keene A."/>
            <person name="Ma L."/>
            <person name="Minx P."/>
            <person name="Murphy D."/>
            <person name="O'Quin K.E."/>
            <person name="Retaux S."/>
            <person name="Rohner N."/>
            <person name="Searle S.M."/>
            <person name="Stahl B.A."/>
            <person name="Tabin C."/>
            <person name="Volff J.N."/>
            <person name="Yoshizawa M."/>
            <person name="Warren W.C."/>
        </authorList>
    </citation>
    <scope>NUCLEOTIDE SEQUENCE [LARGE SCALE GENOMIC DNA]</scope>
    <source>
        <strain evidence="20">female</strain>
    </source>
</reference>
<accession>A0A3B1ICA1</accession>
<comment type="subunit">
    <text evidence="3">Binds DNA as a dimer.</text>
</comment>
<keyword evidence="16" id="KW-0175">Coiled coil</keyword>
<dbReference type="Ensembl" id="ENSAMXT00000040767.1">
    <property type="protein sequence ID" value="ENSAMXP00000027256.1"/>
    <property type="gene ID" value="ENSAMXG00000040794.1"/>
</dbReference>
<evidence type="ECO:0000256" key="14">
    <source>
        <dbReference type="ARBA" id="ARBA00023242"/>
    </source>
</evidence>
<keyword evidence="20" id="KW-1185">Reference proteome</keyword>
<evidence type="ECO:0000256" key="13">
    <source>
        <dbReference type="ARBA" id="ARBA00023180"/>
    </source>
</evidence>
<dbReference type="AlphaFoldDB" id="A0A3B1ICA1"/>
<evidence type="ECO:0000256" key="16">
    <source>
        <dbReference type="SAM" id="Coils"/>
    </source>
</evidence>
<dbReference type="FunFam" id="1.20.5.170:FF:000042">
    <property type="entry name" value="Cyclic AMP-responsive element-binding protein 3-like protein 3"/>
    <property type="match status" value="1"/>
</dbReference>
<evidence type="ECO:0000256" key="10">
    <source>
        <dbReference type="ARBA" id="ARBA00023136"/>
    </source>
</evidence>
<evidence type="ECO:0000256" key="9">
    <source>
        <dbReference type="ARBA" id="ARBA00023125"/>
    </source>
</evidence>
<organism evidence="19 20">
    <name type="scientific">Astyanax mexicanus</name>
    <name type="common">Blind cave fish</name>
    <name type="synonym">Astyanax fasciatus mexicanus</name>
    <dbReference type="NCBI Taxonomy" id="7994"/>
    <lineage>
        <taxon>Eukaryota</taxon>
        <taxon>Metazoa</taxon>
        <taxon>Chordata</taxon>
        <taxon>Craniata</taxon>
        <taxon>Vertebrata</taxon>
        <taxon>Euteleostomi</taxon>
        <taxon>Actinopterygii</taxon>
        <taxon>Neopterygii</taxon>
        <taxon>Teleostei</taxon>
        <taxon>Ostariophysi</taxon>
        <taxon>Characiformes</taxon>
        <taxon>Characoidei</taxon>
        <taxon>Acestrorhamphidae</taxon>
        <taxon>Acestrorhamphinae</taxon>
        <taxon>Astyanax</taxon>
    </lineage>
</organism>
<evidence type="ECO:0000256" key="6">
    <source>
        <dbReference type="ARBA" id="ARBA00022968"/>
    </source>
</evidence>
<dbReference type="InterPro" id="IPR051381">
    <property type="entry name" value="CREB_ATF_subfamily"/>
</dbReference>
<evidence type="ECO:0000256" key="8">
    <source>
        <dbReference type="ARBA" id="ARBA00023015"/>
    </source>
</evidence>
<dbReference type="Proteomes" id="UP000018467">
    <property type="component" value="Unassembled WGS sequence"/>
</dbReference>
<keyword evidence="12" id="KW-0804">Transcription</keyword>
<evidence type="ECO:0000313" key="20">
    <source>
        <dbReference type="Proteomes" id="UP000018467"/>
    </source>
</evidence>
<dbReference type="SMART" id="SM00338">
    <property type="entry name" value="BRLZ"/>
    <property type="match status" value="1"/>
</dbReference>
<feature type="compositionally biased region" description="Low complexity" evidence="17">
    <location>
        <begin position="114"/>
        <end position="133"/>
    </location>
</feature>
<dbReference type="GO" id="GO:0000981">
    <property type="term" value="F:DNA-binding transcription factor activity, RNA polymerase II-specific"/>
    <property type="evidence" value="ECO:0007669"/>
    <property type="project" value="TreeGrafter"/>
</dbReference>
<feature type="region of interest" description="Disordered" evidence="17">
    <location>
        <begin position="82"/>
        <end position="145"/>
    </location>
</feature>
<keyword evidence="14" id="KW-0539">Nucleus</keyword>
<feature type="domain" description="BZIP" evidence="18">
    <location>
        <begin position="231"/>
        <end position="294"/>
    </location>
</feature>
<evidence type="ECO:0000256" key="15">
    <source>
        <dbReference type="ARBA" id="ARBA00057520"/>
    </source>
</evidence>
<dbReference type="GeneTree" id="ENSGT00940000159261"/>
<evidence type="ECO:0000256" key="2">
    <source>
        <dbReference type="ARBA" id="ARBA00009050"/>
    </source>
</evidence>
<comment type="function">
    <text evidence="15">Transcriptional activator. Binds the cAMP response element (CRE). Activates transcription through box-B element and CRE. Seems to function synergistically with atf6. Regulates FGF21 transcription.</text>
</comment>
<dbReference type="PANTHER" id="PTHR45996">
    <property type="entry name" value="AGAP001464-PB"/>
    <property type="match status" value="1"/>
</dbReference>
<keyword evidence="8" id="KW-0805">Transcription regulation</keyword>
<dbReference type="PANTHER" id="PTHR45996:SF1">
    <property type="entry name" value="CYCLIC AMP-RESPONSIVE ELEMENT-BINDING PROTEIN 3-LIKE PROTEIN 3"/>
    <property type="match status" value="1"/>
</dbReference>
<evidence type="ECO:0000256" key="7">
    <source>
        <dbReference type="ARBA" id="ARBA00022989"/>
    </source>
</evidence>
<reference evidence="20" key="1">
    <citation type="submission" date="2013-03" db="EMBL/GenBank/DDBJ databases">
        <authorList>
            <person name="Jeffery W."/>
            <person name="Warren W."/>
            <person name="Wilson R.K."/>
        </authorList>
    </citation>
    <scope>NUCLEOTIDE SEQUENCE</scope>
    <source>
        <strain evidence="20">female</strain>
    </source>
</reference>
<dbReference type="PROSITE" id="PS50217">
    <property type="entry name" value="BZIP"/>
    <property type="match status" value="1"/>
</dbReference>
<evidence type="ECO:0000256" key="4">
    <source>
        <dbReference type="ARBA" id="ARBA00022692"/>
    </source>
</evidence>
<dbReference type="Bgee" id="ENSAMXG00000040794">
    <property type="expression patterns" value="Expressed in intestine and 7 other cell types or tissues"/>
</dbReference>
<dbReference type="PROSITE" id="PS00036">
    <property type="entry name" value="BZIP_BASIC"/>
    <property type="match status" value="1"/>
</dbReference>
<dbReference type="STRING" id="7994.ENSAMXP00000027256"/>
<evidence type="ECO:0000256" key="17">
    <source>
        <dbReference type="SAM" id="MobiDB-lite"/>
    </source>
</evidence>
<dbReference type="InterPro" id="IPR046347">
    <property type="entry name" value="bZIP_sf"/>
</dbReference>
<evidence type="ECO:0000256" key="1">
    <source>
        <dbReference type="ARBA" id="ARBA00004648"/>
    </source>
</evidence>
<dbReference type="GO" id="GO:0005789">
    <property type="term" value="C:endoplasmic reticulum membrane"/>
    <property type="evidence" value="ECO:0007669"/>
    <property type="project" value="UniProtKB-SubCell"/>
</dbReference>
<evidence type="ECO:0000313" key="19">
    <source>
        <dbReference type="Ensembl" id="ENSAMXP00000027256.1"/>
    </source>
</evidence>
<comment type="similarity">
    <text evidence="2">Belongs to the bZIP family. ATF subfamily.</text>
</comment>
<dbReference type="GO" id="GO:0000978">
    <property type="term" value="F:RNA polymerase II cis-regulatory region sequence-specific DNA binding"/>
    <property type="evidence" value="ECO:0007669"/>
    <property type="project" value="TreeGrafter"/>
</dbReference>
<dbReference type="InParanoid" id="A0A3B1ICA1"/>
<dbReference type="InterPro" id="IPR004827">
    <property type="entry name" value="bZIP"/>
</dbReference>